<name>A0A2U3L4V0_9BACT</name>
<evidence type="ECO:0000313" key="2">
    <source>
        <dbReference type="EMBL" id="SPF46907.1"/>
    </source>
</evidence>
<evidence type="ECO:0000313" key="3">
    <source>
        <dbReference type="Proteomes" id="UP000238701"/>
    </source>
</evidence>
<dbReference type="InterPro" id="IPR017853">
    <property type="entry name" value="GH"/>
</dbReference>
<dbReference type="PROSITE" id="PS51257">
    <property type="entry name" value="PROKAR_LIPOPROTEIN"/>
    <property type="match status" value="1"/>
</dbReference>
<reference evidence="3" key="1">
    <citation type="submission" date="2018-02" db="EMBL/GenBank/DDBJ databases">
        <authorList>
            <person name="Hausmann B."/>
        </authorList>
    </citation>
    <scope>NUCLEOTIDE SEQUENCE [LARGE SCALE GENOMIC DNA]</scope>
    <source>
        <strain evidence="3">Peat soil MAG SbA1</strain>
    </source>
</reference>
<gene>
    <name evidence="2" type="ORF">SBA1_690004</name>
</gene>
<protein>
    <recommendedName>
        <fullName evidence="4">BIG2 domain-containing protein</fullName>
    </recommendedName>
</protein>
<feature type="chain" id="PRO_5015650672" description="BIG2 domain-containing protein" evidence="1">
    <location>
        <begin position="40"/>
        <end position="567"/>
    </location>
</feature>
<dbReference type="Gene3D" id="3.20.20.80">
    <property type="entry name" value="Glycosidases"/>
    <property type="match status" value="1"/>
</dbReference>
<evidence type="ECO:0000256" key="1">
    <source>
        <dbReference type="SAM" id="SignalP"/>
    </source>
</evidence>
<keyword evidence="1" id="KW-0732">Signal</keyword>
<dbReference type="SUPFAM" id="SSF51445">
    <property type="entry name" value="(Trans)glycosidases"/>
    <property type="match status" value="1"/>
</dbReference>
<accession>A0A2U3L4V0</accession>
<dbReference type="Proteomes" id="UP000238701">
    <property type="component" value="Unassembled WGS sequence"/>
</dbReference>
<dbReference type="EMBL" id="OMOD01000165">
    <property type="protein sequence ID" value="SPF46907.1"/>
    <property type="molecule type" value="Genomic_DNA"/>
</dbReference>
<proteinExistence type="predicted"/>
<sequence length="567" mass="59004">MNLLDRSAATPKCLVDVGRLARRLAFLLIAVSSCYSAVAQTITVSVSPGVASVGTGGSLGVSATVQNDSTNAGVTWVLTGDGTSESSHGCSGSTCGTLTNVGTFSVTYVAPSTVPSPATVTLTAYSKASNTSSSSVNIVVTSGSLNVWISPTGATVSTNQGQQFDAIVSGNSNTAVTWEVNGVTGGNSTVGTISTSGLYTAPATVPSSGVVTVTAVSQANSAVSASDTVAVILPYASIATTPPWIPLPLHGATVADFSFSGAVQDIRVTSYLDEVVTSLNNLTDRPTVRITFTLCAVGDDGSCSSPSAASAYTSAIQTLKSQTRPPFLLGEVLDSSYQGCFTVSTAQARWNDYVSTLGSYVDVWEIGNEINGNWLDSKDAGGTSKISCPWTTPSTTDANVVTDMINAYNTVKAAGKLAEMTLYYPGAGSGCDSPAAFDPITWTEANVPLNLRNGMDYVLLSYYHQDCTSGTDPSATTWGTFFTQVQNLFPNAKIGFGEWGYSSKKVTGSKLATLLSEGYSMDPYPLPFSANWVSGVFFWEWADLAVPYNSSSGSVWEEVNTDMQSQP</sequence>
<dbReference type="OrthoDB" id="5538531at2"/>
<organism evidence="2 3">
    <name type="scientific">Candidatus Sulfotelmatobacter kueseliae</name>
    <dbReference type="NCBI Taxonomy" id="2042962"/>
    <lineage>
        <taxon>Bacteria</taxon>
        <taxon>Pseudomonadati</taxon>
        <taxon>Acidobacteriota</taxon>
        <taxon>Terriglobia</taxon>
        <taxon>Terriglobales</taxon>
        <taxon>Candidatus Korobacteraceae</taxon>
        <taxon>Candidatus Sulfotelmatobacter</taxon>
    </lineage>
</organism>
<evidence type="ECO:0008006" key="4">
    <source>
        <dbReference type="Google" id="ProtNLM"/>
    </source>
</evidence>
<dbReference type="AlphaFoldDB" id="A0A2U3L4V0"/>
<feature type="signal peptide" evidence="1">
    <location>
        <begin position="1"/>
        <end position="39"/>
    </location>
</feature>